<accession>A0A225E204</accession>
<dbReference type="Proteomes" id="UP000214646">
    <property type="component" value="Unassembled WGS sequence"/>
</dbReference>
<dbReference type="EMBL" id="NIDE01000005">
    <property type="protein sequence ID" value="OWK42417.1"/>
    <property type="molecule type" value="Genomic_DNA"/>
</dbReference>
<gene>
    <name evidence="1" type="ORF">FRUB_04495</name>
</gene>
<reference evidence="2" key="1">
    <citation type="submission" date="2017-06" db="EMBL/GenBank/DDBJ databases">
        <title>Genome analysis of Fimbriiglobus ruber SP5, the first member of the order Planctomycetales with confirmed chitinolytic capability.</title>
        <authorList>
            <person name="Ravin N.V."/>
            <person name="Rakitin A.L."/>
            <person name="Ivanova A.A."/>
            <person name="Beletsky A.V."/>
            <person name="Kulichevskaya I.S."/>
            <person name="Mardanov A.V."/>
            <person name="Dedysh S.N."/>
        </authorList>
    </citation>
    <scope>NUCLEOTIDE SEQUENCE [LARGE SCALE GENOMIC DNA]</scope>
    <source>
        <strain evidence="2">SP5</strain>
    </source>
</reference>
<protein>
    <submittedName>
        <fullName evidence="1">Uncharacterized protein</fullName>
    </submittedName>
</protein>
<evidence type="ECO:0000313" key="2">
    <source>
        <dbReference type="Proteomes" id="UP000214646"/>
    </source>
</evidence>
<proteinExistence type="predicted"/>
<comment type="caution">
    <text evidence="1">The sequence shown here is derived from an EMBL/GenBank/DDBJ whole genome shotgun (WGS) entry which is preliminary data.</text>
</comment>
<organism evidence="1 2">
    <name type="scientific">Fimbriiglobus ruber</name>
    <dbReference type="NCBI Taxonomy" id="1908690"/>
    <lineage>
        <taxon>Bacteria</taxon>
        <taxon>Pseudomonadati</taxon>
        <taxon>Planctomycetota</taxon>
        <taxon>Planctomycetia</taxon>
        <taxon>Gemmatales</taxon>
        <taxon>Gemmataceae</taxon>
        <taxon>Fimbriiglobus</taxon>
    </lineage>
</organism>
<sequence>MSDPAEVQRLTRITVPPSATGLECRTESGIDPLAYGRFNIPAADLPAVLDRMPKDGRVGPYTGYSNVTSHQMSEPWWQPGQLREPRVAEWSEPGFSINLMFGDSEQPGTLTVYFFNFSL</sequence>
<keyword evidence="2" id="KW-1185">Reference proteome</keyword>
<dbReference type="AlphaFoldDB" id="A0A225E204"/>
<evidence type="ECO:0000313" key="1">
    <source>
        <dbReference type="EMBL" id="OWK42417.1"/>
    </source>
</evidence>
<name>A0A225E204_9BACT</name>